<dbReference type="EMBL" id="JAGFNZ010000001">
    <property type="protein sequence ID" value="MBW7571902.1"/>
    <property type="molecule type" value="Genomic_DNA"/>
</dbReference>
<name>A0ABS7DKU5_9FIRM</name>
<evidence type="ECO:0000256" key="1">
    <source>
        <dbReference type="SAM" id="SignalP"/>
    </source>
</evidence>
<sequence>MKNVLPLVATFLIVASLTACGSAQPEISSAPSVLQATSSSAVTPAVSNSAAPASSAASEYACSVSNSPASEYTPTGDSKKDAAAALISVLESIQLKTTCGTTDSHMIAVRSAAALLNWGVGTEMAEEEIRSTVIDWMAAKGYGESVDICNKLALVDEAYMELLGDHAKELLDSAGCENAAYPWSDQPVDTIEAVMTAAGLR</sequence>
<dbReference type="PROSITE" id="PS51257">
    <property type="entry name" value="PROKAR_LIPOPROTEIN"/>
    <property type="match status" value="1"/>
</dbReference>
<evidence type="ECO:0008006" key="4">
    <source>
        <dbReference type="Google" id="ProtNLM"/>
    </source>
</evidence>
<proteinExistence type="predicted"/>
<reference evidence="2 3" key="1">
    <citation type="submission" date="2021-03" db="EMBL/GenBank/DDBJ databases">
        <title>Caproiciproducens sp. nov. isolated from feces of cow.</title>
        <authorList>
            <person name="Choi J.-Y."/>
        </authorList>
    </citation>
    <scope>NUCLEOTIDE SEQUENCE [LARGE SCALE GENOMIC DNA]</scope>
    <source>
        <strain evidence="2 3">AGMB10547</strain>
    </source>
</reference>
<dbReference type="RefSeq" id="WP_219964281.1">
    <property type="nucleotide sequence ID" value="NZ_JAGFNZ010000001.1"/>
</dbReference>
<keyword evidence="1" id="KW-0732">Signal</keyword>
<evidence type="ECO:0000313" key="2">
    <source>
        <dbReference type="EMBL" id="MBW7571902.1"/>
    </source>
</evidence>
<accession>A0ABS7DKU5</accession>
<gene>
    <name evidence="2" type="ORF">J5W02_03670</name>
</gene>
<feature type="chain" id="PRO_5045954477" description="Lipoprotein" evidence="1">
    <location>
        <begin position="22"/>
        <end position="201"/>
    </location>
</feature>
<protein>
    <recommendedName>
        <fullName evidence="4">Lipoprotein</fullName>
    </recommendedName>
</protein>
<comment type="caution">
    <text evidence="2">The sequence shown here is derived from an EMBL/GenBank/DDBJ whole genome shotgun (WGS) entry which is preliminary data.</text>
</comment>
<feature type="signal peptide" evidence="1">
    <location>
        <begin position="1"/>
        <end position="21"/>
    </location>
</feature>
<evidence type="ECO:0000313" key="3">
    <source>
        <dbReference type="Proteomes" id="UP000719942"/>
    </source>
</evidence>
<keyword evidence="3" id="KW-1185">Reference proteome</keyword>
<dbReference type="Proteomes" id="UP000719942">
    <property type="component" value="Unassembled WGS sequence"/>
</dbReference>
<organism evidence="2 3">
    <name type="scientific">Caproiciproducens faecalis</name>
    <dbReference type="NCBI Taxonomy" id="2820301"/>
    <lineage>
        <taxon>Bacteria</taxon>
        <taxon>Bacillati</taxon>
        <taxon>Bacillota</taxon>
        <taxon>Clostridia</taxon>
        <taxon>Eubacteriales</taxon>
        <taxon>Acutalibacteraceae</taxon>
        <taxon>Caproiciproducens</taxon>
    </lineage>
</organism>